<dbReference type="InterPro" id="IPR028889">
    <property type="entry name" value="USP"/>
</dbReference>
<dbReference type="GO" id="GO:0005829">
    <property type="term" value="C:cytosol"/>
    <property type="evidence" value="ECO:0007669"/>
    <property type="project" value="TreeGrafter"/>
</dbReference>
<dbReference type="InterPro" id="IPR001394">
    <property type="entry name" value="Peptidase_C19_UCH"/>
</dbReference>
<feature type="region of interest" description="Disordered" evidence="2">
    <location>
        <begin position="1463"/>
        <end position="1493"/>
    </location>
</feature>
<feature type="compositionally biased region" description="Polar residues" evidence="2">
    <location>
        <begin position="366"/>
        <end position="381"/>
    </location>
</feature>
<feature type="compositionally biased region" description="Polar residues" evidence="2">
    <location>
        <begin position="731"/>
        <end position="745"/>
    </location>
</feature>
<dbReference type="GO" id="GO:0004843">
    <property type="term" value="F:cysteine-type deubiquitinase activity"/>
    <property type="evidence" value="ECO:0007669"/>
    <property type="project" value="InterPro"/>
</dbReference>
<dbReference type="GO" id="GO:0016579">
    <property type="term" value="P:protein deubiquitination"/>
    <property type="evidence" value="ECO:0007669"/>
    <property type="project" value="InterPro"/>
</dbReference>
<feature type="compositionally biased region" description="Pro residues" evidence="2">
    <location>
        <begin position="189"/>
        <end position="201"/>
    </location>
</feature>
<feature type="compositionally biased region" description="Low complexity" evidence="2">
    <location>
        <begin position="770"/>
        <end position="779"/>
    </location>
</feature>
<feature type="compositionally biased region" description="Low complexity" evidence="2">
    <location>
        <begin position="671"/>
        <end position="688"/>
    </location>
</feature>
<feature type="compositionally biased region" description="Low complexity" evidence="2">
    <location>
        <begin position="345"/>
        <end position="357"/>
    </location>
</feature>
<dbReference type="EMBL" id="BEGY01000028">
    <property type="protein sequence ID" value="GAX77883.1"/>
    <property type="molecule type" value="Genomic_DNA"/>
</dbReference>
<keyword evidence="5" id="KW-1185">Reference proteome</keyword>
<feature type="compositionally biased region" description="Low complexity" evidence="2">
    <location>
        <begin position="404"/>
        <end position="425"/>
    </location>
</feature>
<dbReference type="Pfam" id="PF00443">
    <property type="entry name" value="UCH"/>
    <property type="match status" value="1"/>
</dbReference>
<accession>A0A250X477</accession>
<dbReference type="Gene3D" id="3.90.70.10">
    <property type="entry name" value="Cysteine proteinases"/>
    <property type="match status" value="2"/>
</dbReference>
<reference evidence="4 5" key="1">
    <citation type="submission" date="2017-08" db="EMBL/GenBank/DDBJ databases">
        <title>Acidophilic green algal genome provides insights into adaptation to an acidic environment.</title>
        <authorList>
            <person name="Hirooka S."/>
            <person name="Hirose Y."/>
            <person name="Kanesaki Y."/>
            <person name="Higuchi S."/>
            <person name="Fujiwara T."/>
            <person name="Onuma R."/>
            <person name="Era A."/>
            <person name="Ohbayashi R."/>
            <person name="Uzuka A."/>
            <person name="Nozaki H."/>
            <person name="Yoshikawa H."/>
            <person name="Miyagishima S.Y."/>
        </authorList>
    </citation>
    <scope>NUCLEOTIDE SEQUENCE [LARGE SCALE GENOMIC DNA]</scope>
    <source>
        <strain evidence="4 5">NIES-2499</strain>
    </source>
</reference>
<feature type="compositionally biased region" description="Polar residues" evidence="2">
    <location>
        <begin position="780"/>
        <end position="803"/>
    </location>
</feature>
<feature type="region of interest" description="Disordered" evidence="2">
    <location>
        <begin position="1"/>
        <end position="70"/>
    </location>
</feature>
<feature type="compositionally biased region" description="Basic and acidic residues" evidence="2">
    <location>
        <begin position="27"/>
        <end position="38"/>
    </location>
</feature>
<feature type="region of interest" description="Disordered" evidence="2">
    <location>
        <begin position="1247"/>
        <end position="1270"/>
    </location>
</feature>
<dbReference type="InterPro" id="IPR050164">
    <property type="entry name" value="Peptidase_C19"/>
</dbReference>
<feature type="region of interest" description="Disordered" evidence="2">
    <location>
        <begin position="189"/>
        <end position="442"/>
    </location>
</feature>
<feature type="compositionally biased region" description="Polar residues" evidence="2">
    <location>
        <begin position="693"/>
        <end position="704"/>
    </location>
</feature>
<evidence type="ECO:0000313" key="4">
    <source>
        <dbReference type="EMBL" id="GAX77883.1"/>
    </source>
</evidence>
<evidence type="ECO:0000256" key="1">
    <source>
        <dbReference type="ARBA" id="ARBA00009085"/>
    </source>
</evidence>
<dbReference type="InterPro" id="IPR038765">
    <property type="entry name" value="Papain-like_cys_pep_sf"/>
</dbReference>
<dbReference type="InterPro" id="IPR018200">
    <property type="entry name" value="USP_CS"/>
</dbReference>
<feature type="compositionally biased region" description="Polar residues" evidence="2">
    <location>
        <begin position="833"/>
        <end position="843"/>
    </location>
</feature>
<sequence length="1872" mass="194944">MREEPDVPPQNLASWRRQQVTSASEMDPSKLNRSEERPMNSQSGEDVRSRRNCTRTSQINDYKGPDGRQFVAGNMMPPQGIPYGHPHPWPMHGMYPGYGMMQMQPYQYSPPGMPFPMIGMQPSGVPGDPAPWPYAHPIPPIPMQMQPMSPYLPPHYSQVAPPYPPVMGFQYPVVPQPYSPVSPMRPPLNPNMHYPPSPRNIPPTMEGYSSHVHHAPRSFSKRANSSASDPAYTRGNSGALPPTSDDAISNTSSSSLTQSQPHSWSSRTGQNLFQAKAVKGRESTQPFSAPDTPSTQMNARAMTEQEPSPPSTLNSADIRTEDAVLASIQGIGHTPLQQTPQHGALLSSPDTLSTTSPKPKHPLIPSTASFSSEQEALSTSPPYEGWGPSQKEESKPTEPVEQITAPSTPDWSSSSTVPSGSTEGPDSAVDVSNSHNHVQAAEKDSLPCIPAVRPAHAASTTSISASPVLQTVPCEISDVAAEPGKLSVENAFVIEGVAESTQSFVEAQSEEAAVEKSPCQGFDKEVGNCVMRVQKEEGTASVVTKEEGTASVVTKEDSGVIIPLGLMADKAPDSKQSQETTLSLRVTEEVDDGFQLPKHHRPKRQSMPPHVPPQHQLQCGQDLRSPLQKNKNQFSRGSSGSDGSGRHVEQRQWSQQQQHHQSRYGQKGLTVSIPYSSSSSSIAVAPPIRHQPNVGSSSTPQSRVGSGGGAQGPRAPCTTSSSGTVPPAGTVLQQEQPQSRSTQSAAVGAQPEHESTKSLHSVISVLSGPDASAAAAADALTTTQEGPKSASMESVSQSRQQVLQAGKEQQVLQAGPLSPQRMTFAAALVSPAASPQMSPSTSMRRPAPAATNAGSQAGSTPLTQTTPDAVAPQAPAEATPDAVAPQAPAEATPGLAGRTDCEPTAAAVLMLPDCSAEAAVISSTTRELAQNTEGSDFIALNSHTTAAVDEAQKLSTSSDHGAAAAAAAGSLPSTPALKSWAAMAASSVASSSPSQAAGNSSMSQPRGQRQPAGSRKAAVPAQRVPGFEAAPKPTGASMILAASAIRPPPLLGTHPKPSEHKLGTAVISNVTSGGLVALKDDPEVTKMLKVQAGLPVQPSIAARPLVQPSIAAQAPVVQSTPMASLSSLASKAPMASLSSSASKDSLTKNDAASIVTASQRTEPSEEKVPLKAVAASSTAEAKAVQQAVYAEPSQAGRQAGQSSDMTLSVDNGADISKAAEESQSTLPSTKEEHNRPVEVPPIMAPSLSAVNTANGGPVGKEAEQEASRDVNEGAAAFDNPYQALMAICEEAASNTFQTSSGCPPSANAGTQKVSVAEAAKEAVKVLCTGSLAEVAALRSLSGVSASSSSCGLLAGSRLVPRGLVNTGNSCFINSILQALMASGTFCAVLMRLRTALPLLHASHYPALHGLGSLACEFKDAFSETSTEESIKGGEDVGSTPPAGADRSLPASVVVGMEGAVGWNEVGPKSKRKAGKTPRTSLPDPNLGGAGPQAWPTPAAAAALPSAVLGGKPLVPVMLSDVMRGFSPRQAAAAVAAVKAGAAAGSLIDATNMAAAARPSDKLSLAQRLKTGAAGGHEQEQEDAQEFFQFLVDRAHEEVLKLRAQHFPMPPAGATPAGAFPAQQQAPSGVSKAPSSAAPAKEEEWSQVGRKNRVAVTRLVGGASAVGSVSAGTSAAASPAAASSPLYSIFCGSMRSVVKSPGSKASATIQPFTQLHLNVHEDKITSVEAALAHNMEAERVEYKAEGSSTVTMATKTTFLHHLPEVLVLHLMRFEHLRGAALKISKSVSFDATLKLRRPLLDDAMPDCRGGVVDYKLVATVSHHGRNAAGGHYTADTLQPDGRWLRFNDAVVDVVPWDAVVAEKPYLMFYQRMR</sequence>
<feature type="compositionally biased region" description="Low complexity" evidence="2">
    <location>
        <begin position="991"/>
        <end position="1003"/>
    </location>
</feature>
<feature type="compositionally biased region" description="Polar residues" evidence="2">
    <location>
        <begin position="11"/>
        <end position="24"/>
    </location>
</feature>
<feature type="compositionally biased region" description="Low complexity" evidence="2">
    <location>
        <begin position="1613"/>
        <end position="1638"/>
    </location>
</feature>
<dbReference type="OrthoDB" id="429671at2759"/>
<feature type="compositionally biased region" description="Polar residues" evidence="2">
    <location>
        <begin position="283"/>
        <end position="298"/>
    </location>
</feature>
<comment type="similarity">
    <text evidence="1">Belongs to the peptidase C19 family.</text>
</comment>
<proteinExistence type="inferred from homology"/>
<dbReference type="PROSITE" id="PS50235">
    <property type="entry name" value="USP_3"/>
    <property type="match status" value="1"/>
</dbReference>
<feature type="domain" description="USP" evidence="3">
    <location>
        <begin position="1361"/>
        <end position="1871"/>
    </location>
</feature>
<organism evidence="4 5">
    <name type="scientific">Chlamydomonas eustigma</name>
    <dbReference type="NCBI Taxonomy" id="1157962"/>
    <lineage>
        <taxon>Eukaryota</taxon>
        <taxon>Viridiplantae</taxon>
        <taxon>Chlorophyta</taxon>
        <taxon>core chlorophytes</taxon>
        <taxon>Chlorophyceae</taxon>
        <taxon>CS clade</taxon>
        <taxon>Chlamydomonadales</taxon>
        <taxon>Chlamydomonadaceae</taxon>
        <taxon>Chlamydomonas</taxon>
    </lineage>
</organism>
<dbReference type="PANTHER" id="PTHR24006">
    <property type="entry name" value="UBIQUITIN CARBOXYL-TERMINAL HYDROLASE"/>
    <property type="match status" value="1"/>
</dbReference>
<dbReference type="Proteomes" id="UP000232323">
    <property type="component" value="Unassembled WGS sequence"/>
</dbReference>
<comment type="caution">
    <text evidence="4">The sequence shown here is derived from an EMBL/GenBank/DDBJ whole genome shotgun (WGS) entry which is preliminary data.</text>
</comment>
<dbReference type="CDD" id="cd02257">
    <property type="entry name" value="Peptidase_C19"/>
    <property type="match status" value="1"/>
</dbReference>
<name>A0A250X477_9CHLO</name>
<feature type="compositionally biased region" description="Polar residues" evidence="2">
    <location>
        <begin position="852"/>
        <end position="867"/>
    </location>
</feature>
<dbReference type="PROSITE" id="PS00973">
    <property type="entry name" value="USP_2"/>
    <property type="match status" value="1"/>
</dbReference>
<dbReference type="PROSITE" id="PS00972">
    <property type="entry name" value="USP_1"/>
    <property type="match status" value="1"/>
</dbReference>
<evidence type="ECO:0000259" key="3">
    <source>
        <dbReference type="PROSITE" id="PS50235"/>
    </source>
</evidence>
<feature type="region of interest" description="Disordered" evidence="2">
    <location>
        <begin position="991"/>
        <end position="1032"/>
    </location>
</feature>
<evidence type="ECO:0000313" key="5">
    <source>
        <dbReference type="Proteomes" id="UP000232323"/>
    </source>
</evidence>
<feature type="compositionally biased region" description="Basic and acidic residues" evidence="2">
    <location>
        <begin position="1260"/>
        <end position="1270"/>
    </location>
</feature>
<protein>
    <recommendedName>
        <fullName evidence="3">USP domain-containing protein</fullName>
    </recommendedName>
</protein>
<feature type="region of interest" description="Disordered" evidence="2">
    <location>
        <begin position="1609"/>
        <end position="1648"/>
    </location>
</feature>
<feature type="region of interest" description="Disordered" evidence="2">
    <location>
        <begin position="596"/>
        <end position="898"/>
    </location>
</feature>
<dbReference type="STRING" id="1157962.A0A250X477"/>
<feature type="region of interest" description="Disordered" evidence="2">
    <location>
        <begin position="1426"/>
        <end position="1447"/>
    </location>
</feature>
<evidence type="ECO:0000256" key="2">
    <source>
        <dbReference type="SAM" id="MobiDB-lite"/>
    </source>
</evidence>
<feature type="compositionally biased region" description="Basic residues" evidence="2">
    <location>
        <begin position="211"/>
        <end position="220"/>
    </location>
</feature>
<feature type="compositionally biased region" description="Low complexity" evidence="2">
    <location>
        <begin position="244"/>
        <end position="266"/>
    </location>
</feature>
<dbReference type="SUPFAM" id="SSF54001">
    <property type="entry name" value="Cysteine proteinases"/>
    <property type="match status" value="1"/>
</dbReference>
<dbReference type="GO" id="GO:0005634">
    <property type="term" value="C:nucleus"/>
    <property type="evidence" value="ECO:0007669"/>
    <property type="project" value="TreeGrafter"/>
</dbReference>
<gene>
    <name evidence="4" type="ORF">CEUSTIGMA_g5325.t1</name>
</gene>